<comment type="caution">
    <text evidence="2">The sequence shown here is derived from an EMBL/GenBank/DDBJ whole genome shotgun (WGS) entry which is preliminary data.</text>
</comment>
<dbReference type="InterPro" id="IPR029058">
    <property type="entry name" value="AB_hydrolase_fold"/>
</dbReference>
<keyword evidence="2" id="KW-0378">Hydrolase</keyword>
<gene>
    <name evidence="2" type="ORF">D7S86_14650</name>
</gene>
<accession>A0A494Y0Z1</accession>
<reference evidence="2 3" key="1">
    <citation type="submission" date="2018-10" db="EMBL/GenBank/DDBJ databases">
        <title>Robbsia sp. DHC34, isolated from soil.</title>
        <authorList>
            <person name="Gao Z.-H."/>
            <person name="Qiu L.-H."/>
        </authorList>
    </citation>
    <scope>NUCLEOTIDE SEQUENCE [LARGE SCALE GENOMIC DNA]</scope>
    <source>
        <strain evidence="2 3">DHC34</strain>
    </source>
</reference>
<dbReference type="RefSeq" id="WP_121087600.1">
    <property type="nucleotide sequence ID" value="NZ_RBZU01000006.1"/>
</dbReference>
<dbReference type="PANTHER" id="PTHR22946:SF0">
    <property type="entry name" value="DIENELACTONE HYDROLASE DOMAIN-CONTAINING PROTEIN"/>
    <property type="match status" value="1"/>
</dbReference>
<organism evidence="2 3">
    <name type="scientific">Pararobbsia silviterrae</name>
    <dbReference type="NCBI Taxonomy" id="1792498"/>
    <lineage>
        <taxon>Bacteria</taxon>
        <taxon>Pseudomonadati</taxon>
        <taxon>Pseudomonadota</taxon>
        <taxon>Betaproteobacteria</taxon>
        <taxon>Burkholderiales</taxon>
        <taxon>Burkholderiaceae</taxon>
        <taxon>Pararobbsia</taxon>
    </lineage>
</organism>
<dbReference type="PANTHER" id="PTHR22946">
    <property type="entry name" value="DIENELACTONE HYDROLASE DOMAIN-CONTAINING PROTEIN-RELATED"/>
    <property type="match status" value="1"/>
</dbReference>
<dbReference type="Proteomes" id="UP000270342">
    <property type="component" value="Unassembled WGS sequence"/>
</dbReference>
<sequence>MQTKVSISSDGLQLAGVLHVPERAAGPLPAVVVSHGFGGNKDGETHVVEADLYESLGYIVLRFDFRGCGESGGKPGRILCEDQVADMRNVVTWLTTRPEVQPDRILLSGQSFGAAISIFAGAVDIRVSGVVSMGGWGDGLKKSQDQHPTPEAWAQFTQTMQKGQRHREQTGESLMVKRWDIVPVPEHLRNHLPPGAVMDFTAETMQSICAFRPKDVVAQLAPRPLLMLHSANDSVTPTSQAISVFENAGKGAELILLTEVDHFPFADGNGRLVDILKGWLERYFPVAAQMAAKKVA</sequence>
<dbReference type="Pfam" id="PF02129">
    <property type="entry name" value="Peptidase_S15"/>
    <property type="match status" value="1"/>
</dbReference>
<proteinExistence type="predicted"/>
<evidence type="ECO:0000313" key="2">
    <source>
        <dbReference type="EMBL" id="RKP53525.1"/>
    </source>
</evidence>
<protein>
    <submittedName>
        <fullName evidence="2">Alpha/beta hydrolase</fullName>
    </submittedName>
</protein>
<evidence type="ECO:0000259" key="1">
    <source>
        <dbReference type="Pfam" id="PF02129"/>
    </source>
</evidence>
<dbReference type="EMBL" id="RBZU01000006">
    <property type="protein sequence ID" value="RKP53525.1"/>
    <property type="molecule type" value="Genomic_DNA"/>
</dbReference>
<dbReference type="InterPro" id="IPR000383">
    <property type="entry name" value="Xaa-Pro-like_dom"/>
</dbReference>
<feature type="domain" description="Xaa-Pro dipeptidyl-peptidase-like" evidence="1">
    <location>
        <begin position="10"/>
        <end position="256"/>
    </location>
</feature>
<dbReference type="AlphaFoldDB" id="A0A494Y0Z1"/>
<dbReference type="InterPro" id="IPR050261">
    <property type="entry name" value="FrsA_esterase"/>
</dbReference>
<dbReference type="GO" id="GO:0016787">
    <property type="term" value="F:hydrolase activity"/>
    <property type="evidence" value="ECO:0007669"/>
    <property type="project" value="UniProtKB-KW"/>
</dbReference>
<dbReference type="OrthoDB" id="9805123at2"/>
<dbReference type="Gene3D" id="3.40.50.1820">
    <property type="entry name" value="alpha/beta hydrolase"/>
    <property type="match status" value="1"/>
</dbReference>
<keyword evidence="3" id="KW-1185">Reference proteome</keyword>
<dbReference type="SUPFAM" id="SSF53474">
    <property type="entry name" value="alpha/beta-Hydrolases"/>
    <property type="match status" value="1"/>
</dbReference>
<evidence type="ECO:0000313" key="3">
    <source>
        <dbReference type="Proteomes" id="UP000270342"/>
    </source>
</evidence>
<name>A0A494Y0Z1_9BURK</name>